<feature type="repeat" description="WD" evidence="8">
    <location>
        <begin position="1083"/>
        <end position="1124"/>
    </location>
</feature>
<feature type="repeat" description="WD" evidence="8">
    <location>
        <begin position="873"/>
        <end position="914"/>
    </location>
</feature>
<dbReference type="GO" id="GO:0006890">
    <property type="term" value="P:retrograde vesicle-mediated transport, Golgi to endoplasmic reticulum"/>
    <property type="evidence" value="ECO:0007669"/>
    <property type="project" value="TreeGrafter"/>
</dbReference>
<feature type="repeat" description="WD" evidence="8">
    <location>
        <begin position="1209"/>
        <end position="1250"/>
    </location>
</feature>
<dbReference type="PANTHER" id="PTHR19876:SF2">
    <property type="entry name" value="COATOMER SUBUNIT BETA"/>
    <property type="match status" value="1"/>
</dbReference>
<dbReference type="PROSITE" id="PS50294">
    <property type="entry name" value="WD_REPEATS_REGION"/>
    <property type="match status" value="12"/>
</dbReference>
<feature type="repeat" description="WD" evidence="8">
    <location>
        <begin position="1251"/>
        <end position="1292"/>
    </location>
</feature>
<dbReference type="GO" id="GO:0006888">
    <property type="term" value="P:endoplasmic reticulum to Golgi vesicle-mediated transport"/>
    <property type="evidence" value="ECO:0007669"/>
    <property type="project" value="TreeGrafter"/>
</dbReference>
<dbReference type="InterPro" id="IPR015943">
    <property type="entry name" value="WD40/YVTN_repeat-like_dom_sf"/>
</dbReference>
<evidence type="ECO:0000256" key="8">
    <source>
        <dbReference type="PROSITE-ProRule" id="PRU00221"/>
    </source>
</evidence>
<dbReference type="InterPro" id="IPR050844">
    <property type="entry name" value="Coatomer_complex_subunit"/>
</dbReference>
<keyword evidence="5" id="KW-0677">Repeat</keyword>
<dbReference type="InterPro" id="IPR036866">
    <property type="entry name" value="RibonucZ/Hydroxyglut_hydro"/>
</dbReference>
<name>A0A9P4KE20_9PLEO</name>
<feature type="repeat" description="WD" evidence="8">
    <location>
        <begin position="1167"/>
        <end position="1208"/>
    </location>
</feature>
<dbReference type="SUPFAM" id="SSF56281">
    <property type="entry name" value="Metallo-hydrolase/oxidoreductase"/>
    <property type="match status" value="1"/>
</dbReference>
<feature type="repeat" description="WD" evidence="8">
    <location>
        <begin position="915"/>
        <end position="956"/>
    </location>
</feature>
<dbReference type="GO" id="GO:0046872">
    <property type="term" value="F:metal ion binding"/>
    <property type="evidence" value="ECO:0007669"/>
    <property type="project" value="UniProtKB-KW"/>
</dbReference>
<evidence type="ECO:0000256" key="7">
    <source>
        <dbReference type="ARBA" id="ARBA00022833"/>
    </source>
</evidence>
<dbReference type="GO" id="GO:0006886">
    <property type="term" value="P:intracellular protein transport"/>
    <property type="evidence" value="ECO:0007669"/>
    <property type="project" value="TreeGrafter"/>
</dbReference>
<dbReference type="InterPro" id="IPR036322">
    <property type="entry name" value="WD40_repeat_dom_sf"/>
</dbReference>
<feature type="repeat" description="WD" evidence="8">
    <location>
        <begin position="1125"/>
        <end position="1166"/>
    </location>
</feature>
<dbReference type="Pfam" id="PF25173">
    <property type="entry name" value="Beta-prop_WDR3_1st"/>
    <property type="match status" value="1"/>
</dbReference>
<reference evidence="11" key="1">
    <citation type="journal article" date="2020" name="Stud. Mycol.">
        <title>101 Dothideomycetes genomes: A test case for predicting lifestyles and emergence of pathogens.</title>
        <authorList>
            <person name="Haridas S."/>
            <person name="Albert R."/>
            <person name="Binder M."/>
            <person name="Bloem J."/>
            <person name="LaButti K."/>
            <person name="Salamov A."/>
            <person name="Andreopoulos B."/>
            <person name="Baker S."/>
            <person name="Barry K."/>
            <person name="Bills G."/>
            <person name="Bluhm B."/>
            <person name="Cannon C."/>
            <person name="Castanera R."/>
            <person name="Culley D."/>
            <person name="Daum C."/>
            <person name="Ezra D."/>
            <person name="Gonzalez J."/>
            <person name="Henrissat B."/>
            <person name="Kuo A."/>
            <person name="Liang C."/>
            <person name="Lipzen A."/>
            <person name="Lutzoni F."/>
            <person name="Magnuson J."/>
            <person name="Mondo S."/>
            <person name="Nolan M."/>
            <person name="Ohm R."/>
            <person name="Pangilinan J."/>
            <person name="Park H.-J."/>
            <person name="Ramirez L."/>
            <person name="Alfaro M."/>
            <person name="Sun H."/>
            <person name="Tritt A."/>
            <person name="Yoshinaga Y."/>
            <person name="Zwiers L.-H."/>
            <person name="Turgeon B."/>
            <person name="Goodwin S."/>
            <person name="Spatafora J."/>
            <person name="Crous P."/>
            <person name="Grigoriev I."/>
        </authorList>
    </citation>
    <scope>NUCLEOTIDE SEQUENCE [LARGE SCALE GENOMIC DNA]</scope>
    <source>
        <strain evidence="11">CBS 304.66</strain>
    </source>
</reference>
<dbReference type="PROSITE" id="PS00678">
    <property type="entry name" value="WD_REPEATS_1"/>
    <property type="match status" value="12"/>
</dbReference>
<evidence type="ECO:0000259" key="9">
    <source>
        <dbReference type="PROSITE" id="PS50837"/>
    </source>
</evidence>
<dbReference type="GO" id="GO:0006891">
    <property type="term" value="P:intra-Golgi vesicle-mediated transport"/>
    <property type="evidence" value="ECO:0007669"/>
    <property type="project" value="TreeGrafter"/>
</dbReference>
<dbReference type="Gene3D" id="3.60.15.10">
    <property type="entry name" value="Ribonuclease Z/Hydroxyacylglutathione hydrolase-like"/>
    <property type="match status" value="1"/>
</dbReference>
<evidence type="ECO:0000313" key="10">
    <source>
        <dbReference type="EMBL" id="KAF2264745.1"/>
    </source>
</evidence>
<dbReference type="InterPro" id="IPR019775">
    <property type="entry name" value="WD40_repeat_CS"/>
</dbReference>
<dbReference type="Gene3D" id="3.40.50.300">
    <property type="entry name" value="P-loop containing nucleotide triphosphate hydrolases"/>
    <property type="match status" value="1"/>
</dbReference>
<feature type="repeat" description="WD" evidence="8">
    <location>
        <begin position="1293"/>
        <end position="1334"/>
    </location>
</feature>
<dbReference type="InterPro" id="IPR020472">
    <property type="entry name" value="WD40_PAC1"/>
</dbReference>
<evidence type="ECO:0000256" key="5">
    <source>
        <dbReference type="ARBA" id="ARBA00022737"/>
    </source>
</evidence>
<dbReference type="SMART" id="SM00320">
    <property type="entry name" value="WD40"/>
    <property type="match status" value="12"/>
</dbReference>
<comment type="cofactor">
    <cofactor evidence="1">
        <name>Zn(2+)</name>
        <dbReference type="ChEBI" id="CHEBI:29105"/>
    </cofactor>
</comment>
<dbReference type="CDD" id="cd00200">
    <property type="entry name" value="WD40"/>
    <property type="match status" value="2"/>
</dbReference>
<dbReference type="Pfam" id="PF00753">
    <property type="entry name" value="Lactamase_B"/>
    <property type="match status" value="1"/>
</dbReference>
<gene>
    <name evidence="10" type="ORF">CC78DRAFT_616408</name>
</gene>
<dbReference type="Pfam" id="PF00400">
    <property type="entry name" value="WD40"/>
    <property type="match status" value="7"/>
</dbReference>
<feature type="repeat" description="WD" evidence="8">
    <location>
        <begin position="999"/>
        <end position="1040"/>
    </location>
</feature>
<dbReference type="InterPro" id="IPR032282">
    <property type="entry name" value="HAGH_C"/>
</dbReference>
<feature type="repeat" description="WD" evidence="8">
    <location>
        <begin position="1041"/>
        <end position="1082"/>
    </location>
</feature>
<evidence type="ECO:0000313" key="11">
    <source>
        <dbReference type="Proteomes" id="UP000800093"/>
    </source>
</evidence>
<dbReference type="Pfam" id="PF16123">
    <property type="entry name" value="HAGH_C"/>
    <property type="match status" value="1"/>
</dbReference>
<dbReference type="InterPro" id="IPR027417">
    <property type="entry name" value="P-loop_NTPase"/>
</dbReference>
<protein>
    <submittedName>
        <fullName evidence="10">WD40 repeat-like protein</fullName>
    </submittedName>
</protein>
<evidence type="ECO:0000256" key="2">
    <source>
        <dbReference type="ARBA" id="ARBA00006759"/>
    </source>
</evidence>
<dbReference type="Pfam" id="PF24883">
    <property type="entry name" value="NPHP3_N"/>
    <property type="match status" value="1"/>
</dbReference>
<accession>A0A9P4KE20</accession>
<feature type="domain" description="NACHT" evidence="9">
    <location>
        <begin position="298"/>
        <end position="452"/>
    </location>
</feature>
<dbReference type="PROSITE" id="PS50082">
    <property type="entry name" value="WD_REPEATS_2"/>
    <property type="match status" value="12"/>
</dbReference>
<proteinExistence type="inferred from homology"/>
<keyword evidence="4" id="KW-0479">Metal-binding</keyword>
<dbReference type="Pfam" id="PF06985">
    <property type="entry name" value="HET"/>
    <property type="match status" value="1"/>
</dbReference>
<dbReference type="InterPro" id="IPR007111">
    <property type="entry name" value="NACHT_NTPase"/>
</dbReference>
<dbReference type="SUPFAM" id="SSF52540">
    <property type="entry name" value="P-loop containing nucleoside triphosphate hydrolases"/>
    <property type="match status" value="1"/>
</dbReference>
<organism evidence="10 11">
    <name type="scientific">Lojkania enalia</name>
    <dbReference type="NCBI Taxonomy" id="147567"/>
    <lineage>
        <taxon>Eukaryota</taxon>
        <taxon>Fungi</taxon>
        <taxon>Dikarya</taxon>
        <taxon>Ascomycota</taxon>
        <taxon>Pezizomycotina</taxon>
        <taxon>Dothideomycetes</taxon>
        <taxon>Pleosporomycetidae</taxon>
        <taxon>Pleosporales</taxon>
        <taxon>Pleosporales incertae sedis</taxon>
        <taxon>Lojkania</taxon>
    </lineage>
</organism>
<sequence>MRLLRRSNNGEFSLTKYLVGDDAVPPYAILSHTWGADAEEVTFEDMTNGAGRNKPGYEKIRFCGEQAAQDNLEYFWIDTCCINKTNYAELSQSIKSMFRWYRNATRCYVYLSDVSGPSLNPNEELSLQPQNLEFWKSKWFTRGWTLQELLAPSLVEFFSRERKRLGDKGSLRRRIHEITGIPESALQGAPLSQFSVNERLSWIEYRQTKLGEDKAYSLLGIFSVYIPPLYGEGIEGAFKRLLDEISKLEKCFQDLRLTDPSDDKKRIEETKGGLLEESYYWILENSDFQQWRDNPQSRLLWIKGDPGKGKTMLLCGIVNELKKSMAKSDLLSYFFCQATDSRINNATAILRGLVYLLVDQQPSLTSHVRKKHDHAGKALFEDANAWIALSEIFIKILQDPSLNNTYLIIDALDECVVDLPKLLDFIAQRSSTFSRVKWVISSRNDANIEQRLRLDDSGKMLSLELKENAAQVSRAVNIYINHCLSELTEIQNNNLLRKLVQEKIQHKANGTFLWVSLIIRDLKEAMGWEILQVLDEVPVELKDVYRRMMGRIRELRRQRSDLCRQVLSTIVAAYRPLHLQELYLLSGSPIQVQNVIQFTTEIVRMCSSFLTIRNNNVYIIHQSAMDFLSEEASPYIFPYGIGDVHYSIFSKSLQVMSRTLRRDMYSLRGLGYLTRQVKQPNPDPLAESRYSCVYWVDHLCESNPNSHRIDLQDGGAIDSFVRKRYLYWLEALSLCKSMSEGVASMTKLEALVQKRVDPSASALIKLVQDARRFIIYHKGAIENCPLQVYVSALVFSPARSLIRVLFKEEEPEWIAIKPGIEDKWSACLQTLEGHSDSVSSVAFSPDSARLASGSEDTTVKVWDASSGECLQTLKGHSNWVFSVAFSPNSARLASGSKDNTAKIWDTSNNKCLQTLKGHSNWIRSVAFSPDSDRLASGSDDKTIKIWDTSSGECIQTLKGHSDWVRSVAFSPDLARLASGSKDKTVKIWDASSGECLQTLNGHSDWVMSIAFSPDLAWLASGSNDMTVKIWDTSSGECLQTLKGHSNWVLSVAFSPDSARLASGSDDKTVKIWDVSSGKCLQTLKGHNNLVGSVAFSPNPAWLASGSKDKTVKLWDASSSECLQALKGHSNWVFSVAFSPDSARLASGSDDSTVKIWDASSGECLQTLKGHSDSVLSVAFSPDSSRLASGSDDKTVKIWDASSGKCLQTLKGHSNLVGSVAFSPNSARLASGSKDNTVKIWDASSGECLQTLKGHSNWVSSVAFSPDLARLASGSDDSTVKIWDASSGECIQTLKGHSDWVSSVAFSPDLARLASGSNDKTVKIWDASNGECLQTLSIGKALINISFDATGSYLQTEIGTIVVDFDPSLASNMTPNNREPQNPQYQGRALSLDEAWIIYGSENLVWLPSEYRPSCWAVSEKTIGIGVGSGKPTTSRAMHIQSIPMWEGTGNNYAYLVSDDKSKDAVIIDPANPPEVLPVLKEKTESGAIKLSKIINTHHHHDHAGGNNEILKHFKLPIFGGKDCASVSSTPSHNSTFTIGDSIKVTALHTPCHTQDSICYFFEDGNDRAVFTGDTLFIGGCGRFFEGNAKEMHKALNEVLAGLPEDTKVYPGHEYTKGNVRFAKKVLDNDAIRRLDEYSQANKETQGKFTIGDEKQHNVFMRVSDPNIQQLVGQTEPVEVMRTLRQMKDRS</sequence>
<dbReference type="GO" id="GO:0035097">
    <property type="term" value="C:histone methyltransferase complex"/>
    <property type="evidence" value="ECO:0007669"/>
    <property type="project" value="UniProtKB-ARBA"/>
</dbReference>
<dbReference type="PRINTS" id="PR00320">
    <property type="entry name" value="GPROTEINBRPT"/>
</dbReference>
<dbReference type="Gene3D" id="2.130.10.10">
    <property type="entry name" value="YVTN repeat-like/Quinoprotein amine dehydrogenase"/>
    <property type="match status" value="6"/>
</dbReference>
<dbReference type="InterPro" id="IPR035680">
    <property type="entry name" value="Clx_II_MBL"/>
</dbReference>
<dbReference type="CDD" id="cd07723">
    <property type="entry name" value="hydroxyacylglutathione_hydrolase_MBL-fold"/>
    <property type="match status" value="1"/>
</dbReference>
<dbReference type="Proteomes" id="UP000800093">
    <property type="component" value="Unassembled WGS sequence"/>
</dbReference>
<dbReference type="SUPFAM" id="SSF50978">
    <property type="entry name" value="WD40 repeat-like"/>
    <property type="match status" value="2"/>
</dbReference>
<dbReference type="InterPro" id="IPR010730">
    <property type="entry name" value="HET"/>
</dbReference>
<dbReference type="GO" id="GO:0016787">
    <property type="term" value="F:hydrolase activity"/>
    <property type="evidence" value="ECO:0007669"/>
    <property type="project" value="UniProtKB-KW"/>
</dbReference>
<dbReference type="PROSITE" id="PS50837">
    <property type="entry name" value="NACHT"/>
    <property type="match status" value="1"/>
</dbReference>
<dbReference type="PANTHER" id="PTHR19876">
    <property type="entry name" value="COATOMER"/>
    <property type="match status" value="1"/>
</dbReference>
<evidence type="ECO:0000256" key="4">
    <source>
        <dbReference type="ARBA" id="ARBA00022723"/>
    </source>
</evidence>
<comment type="similarity">
    <text evidence="2">Belongs to the metallo-beta-lactamase superfamily. Glyoxalase II family.</text>
</comment>
<keyword evidence="11" id="KW-1185">Reference proteome</keyword>
<dbReference type="GO" id="GO:0030126">
    <property type="term" value="C:COPI vesicle coat"/>
    <property type="evidence" value="ECO:0007669"/>
    <property type="project" value="TreeGrafter"/>
</dbReference>
<dbReference type="FunFam" id="2.130.10.10:FF:000228">
    <property type="entry name" value="COMPASS-like H3K4 histone methylase component WDR5A"/>
    <property type="match status" value="1"/>
</dbReference>
<feature type="repeat" description="WD" evidence="8">
    <location>
        <begin position="957"/>
        <end position="998"/>
    </location>
</feature>
<feature type="repeat" description="WD" evidence="8">
    <location>
        <begin position="831"/>
        <end position="872"/>
    </location>
</feature>
<keyword evidence="3 8" id="KW-0853">WD repeat</keyword>
<dbReference type="SMART" id="SM00849">
    <property type="entry name" value="Lactamase_B"/>
    <property type="match status" value="1"/>
</dbReference>
<dbReference type="FunFam" id="3.40.50.300:FF:001638">
    <property type="entry name" value="NACHT and WD40 domain protein"/>
    <property type="match status" value="1"/>
</dbReference>
<dbReference type="InterPro" id="IPR056884">
    <property type="entry name" value="NPHP3-like_N"/>
</dbReference>
<evidence type="ECO:0000256" key="3">
    <source>
        <dbReference type="ARBA" id="ARBA00022574"/>
    </source>
</evidence>
<dbReference type="OrthoDB" id="515692at2759"/>
<dbReference type="EMBL" id="ML986613">
    <property type="protein sequence ID" value="KAF2264745.1"/>
    <property type="molecule type" value="Genomic_DNA"/>
</dbReference>
<evidence type="ECO:0000256" key="6">
    <source>
        <dbReference type="ARBA" id="ARBA00022801"/>
    </source>
</evidence>
<evidence type="ECO:0000256" key="1">
    <source>
        <dbReference type="ARBA" id="ARBA00001947"/>
    </source>
</evidence>
<dbReference type="InterPro" id="IPR001680">
    <property type="entry name" value="WD40_rpt"/>
</dbReference>
<keyword evidence="6" id="KW-0378">Hydrolase</keyword>
<comment type="caution">
    <text evidence="10">The sequence shown here is derived from an EMBL/GenBank/DDBJ whole genome shotgun (WGS) entry which is preliminary data.</text>
</comment>
<dbReference type="InterPro" id="IPR001279">
    <property type="entry name" value="Metallo-B-lactamas"/>
</dbReference>
<keyword evidence="7" id="KW-0862">Zinc</keyword>